<dbReference type="Proteomes" id="UP001148786">
    <property type="component" value="Unassembled WGS sequence"/>
</dbReference>
<proteinExistence type="predicted"/>
<name>A0A9W8JXW7_9AGAR</name>
<feature type="region of interest" description="Disordered" evidence="1">
    <location>
        <begin position="439"/>
        <end position="461"/>
    </location>
</feature>
<dbReference type="AlphaFoldDB" id="A0A9W8JXW7"/>
<organism evidence="2 3">
    <name type="scientific">Agrocybe chaxingu</name>
    <dbReference type="NCBI Taxonomy" id="84603"/>
    <lineage>
        <taxon>Eukaryota</taxon>
        <taxon>Fungi</taxon>
        <taxon>Dikarya</taxon>
        <taxon>Basidiomycota</taxon>
        <taxon>Agaricomycotina</taxon>
        <taxon>Agaricomycetes</taxon>
        <taxon>Agaricomycetidae</taxon>
        <taxon>Agaricales</taxon>
        <taxon>Agaricineae</taxon>
        <taxon>Strophariaceae</taxon>
        <taxon>Agrocybe</taxon>
    </lineage>
</organism>
<feature type="region of interest" description="Disordered" evidence="1">
    <location>
        <begin position="37"/>
        <end position="75"/>
    </location>
</feature>
<evidence type="ECO:0000313" key="3">
    <source>
        <dbReference type="Proteomes" id="UP001148786"/>
    </source>
</evidence>
<sequence length="461" mass="51450">MLRALGSTNRHLVASFRSQAVIQNGLRNLHIELVKGQRAPPPIPNRQKHPVRSSTVANPQPVPYKSAPSKSLYSHHKRHEDASAAVIRTLTQYMRTPAARKRLETFVHIQLKQCIPFTPTPHQLLEDVTLFLIKRVEPQVAATVYERIVRKGYIPSKLVESQMAAVLLALLPEDDPTLFEMLASMVVDAEFKEDDFVALLKTMYTYNVHQDIVALLSDHFVTSRGPGYQPDPKVWVAIVAASVRIGEVETISSASGARGRARRGRTRIRSEGSVVISMGEEETSTLVTQLQDVVSHPSYTDHDLFQLLDTMSAFDVDDNVASIMLETFLSTRPAGYLPKPELLKPAVQISALSGNLERAFQMVEQDAKGRRGRWQDTYSAQFSLLTVLRDMYPTDTDSFNRLLSIMNASGTPANIPMFNIILSRTVRIGKVRMASRIVPQQTGHNLPSQTLKTAHPDQLSN</sequence>
<reference evidence="2" key="1">
    <citation type="submission" date="2022-07" db="EMBL/GenBank/DDBJ databases">
        <title>Genome Sequence of Agrocybe chaxingu.</title>
        <authorList>
            <person name="Buettner E."/>
        </authorList>
    </citation>
    <scope>NUCLEOTIDE SEQUENCE</scope>
    <source>
        <strain evidence="2">MP-N11</strain>
    </source>
</reference>
<gene>
    <name evidence="2" type="ORF">NLJ89_g10838</name>
</gene>
<accession>A0A9W8JXW7</accession>
<protein>
    <submittedName>
        <fullName evidence="2">Uncharacterized protein</fullName>
    </submittedName>
</protein>
<evidence type="ECO:0000313" key="2">
    <source>
        <dbReference type="EMBL" id="KAJ3494296.1"/>
    </source>
</evidence>
<dbReference type="EMBL" id="JANKHO010002149">
    <property type="protein sequence ID" value="KAJ3494296.1"/>
    <property type="molecule type" value="Genomic_DNA"/>
</dbReference>
<comment type="caution">
    <text evidence="2">The sequence shown here is derived from an EMBL/GenBank/DDBJ whole genome shotgun (WGS) entry which is preliminary data.</text>
</comment>
<evidence type="ECO:0000256" key="1">
    <source>
        <dbReference type="SAM" id="MobiDB-lite"/>
    </source>
</evidence>
<keyword evidence="3" id="KW-1185">Reference proteome</keyword>
<dbReference type="OrthoDB" id="185373at2759"/>